<dbReference type="AlphaFoldDB" id="B6IYP4"/>
<dbReference type="KEGG" id="rce:RC1_4079"/>
<feature type="region of interest" description="Disordered" evidence="1">
    <location>
        <begin position="1"/>
        <end position="28"/>
    </location>
</feature>
<evidence type="ECO:0000313" key="3">
    <source>
        <dbReference type="Proteomes" id="UP000001591"/>
    </source>
</evidence>
<dbReference type="Proteomes" id="UP000001591">
    <property type="component" value="Chromosome"/>
</dbReference>
<dbReference type="HOGENOM" id="CLU_3295593_0_0_5"/>
<organism evidence="2 3">
    <name type="scientific">Rhodospirillum centenum (strain ATCC 51521 / SW)</name>
    <dbReference type="NCBI Taxonomy" id="414684"/>
    <lineage>
        <taxon>Bacteria</taxon>
        <taxon>Pseudomonadati</taxon>
        <taxon>Pseudomonadota</taxon>
        <taxon>Alphaproteobacteria</taxon>
        <taxon>Rhodospirillales</taxon>
        <taxon>Rhodospirillaceae</taxon>
        <taxon>Rhodospirillum</taxon>
    </lineage>
</organism>
<dbReference type="EMBL" id="CP000613">
    <property type="protein sequence ID" value="ACJ01418.1"/>
    <property type="molecule type" value="Genomic_DNA"/>
</dbReference>
<feature type="compositionally biased region" description="Basic and acidic residues" evidence="1">
    <location>
        <begin position="1"/>
        <end position="11"/>
    </location>
</feature>
<name>B6IYP4_RHOCS</name>
<protein>
    <submittedName>
        <fullName evidence="2">Uncharacterized protein</fullName>
    </submittedName>
</protein>
<evidence type="ECO:0000256" key="1">
    <source>
        <dbReference type="SAM" id="MobiDB-lite"/>
    </source>
</evidence>
<sequence>MRNGRTRRDGRASPARSRPQPDPVGGTVAAAICPRSRCLA</sequence>
<gene>
    <name evidence="2" type="ordered locus">RC1_4079</name>
</gene>
<evidence type="ECO:0000313" key="2">
    <source>
        <dbReference type="EMBL" id="ACJ01418.1"/>
    </source>
</evidence>
<accession>B6IYP4</accession>
<reference evidence="2 3" key="1">
    <citation type="journal article" date="2010" name="BMC Genomics">
        <title>Metabolic flexibility revealed in the genome of the cyst-forming alpha-1 proteobacterium Rhodospirillum centenum.</title>
        <authorList>
            <person name="Lu Y.K."/>
            <person name="Marden J."/>
            <person name="Han M."/>
            <person name="Swingley W.D."/>
            <person name="Mastrian S.D."/>
            <person name="Chowdhury S.R."/>
            <person name="Hao J."/>
            <person name="Helmy T."/>
            <person name="Kim S."/>
            <person name="Kurdoglu A.A."/>
            <person name="Matthies H.J."/>
            <person name="Rollo D."/>
            <person name="Stothard P."/>
            <person name="Blankenship R.E."/>
            <person name="Bauer C.E."/>
            <person name="Touchman J.W."/>
        </authorList>
    </citation>
    <scope>NUCLEOTIDE SEQUENCE [LARGE SCALE GENOMIC DNA]</scope>
    <source>
        <strain evidence="3">ATCC 51521 / SW</strain>
    </source>
</reference>
<dbReference type="STRING" id="414684.RC1_4079"/>
<proteinExistence type="predicted"/>
<keyword evidence="3" id="KW-1185">Reference proteome</keyword>